<dbReference type="EMBL" id="QORE01003499">
    <property type="protein sequence ID" value="RCI69034.1"/>
    <property type="molecule type" value="Genomic_DNA"/>
</dbReference>
<dbReference type="AlphaFoldDB" id="A0A367LV38"/>
<gene>
    <name evidence="2" type="ORF">DT376_42085</name>
</gene>
<evidence type="ECO:0000313" key="3">
    <source>
        <dbReference type="Proteomes" id="UP000253594"/>
    </source>
</evidence>
<keyword evidence="1" id="KW-0472">Membrane</keyword>
<reference evidence="2 3" key="1">
    <citation type="submission" date="2018-07" db="EMBL/GenBank/DDBJ databases">
        <title>Mechanisms of high-level aminoglycoside resistance among Gram-negative pathogens in Brazil.</title>
        <authorList>
            <person name="Ballaben A.S."/>
            <person name="Darini A.L.C."/>
            <person name="Doi Y."/>
        </authorList>
    </citation>
    <scope>NUCLEOTIDE SEQUENCE [LARGE SCALE GENOMIC DNA]</scope>
    <source>
        <strain evidence="2 3">B2-305</strain>
    </source>
</reference>
<feature type="non-terminal residue" evidence="2">
    <location>
        <position position="1"/>
    </location>
</feature>
<dbReference type="Proteomes" id="UP000253594">
    <property type="component" value="Unassembled WGS sequence"/>
</dbReference>
<accession>A0A367LV38</accession>
<keyword evidence="1" id="KW-1133">Transmembrane helix</keyword>
<evidence type="ECO:0000256" key="1">
    <source>
        <dbReference type="SAM" id="Phobius"/>
    </source>
</evidence>
<evidence type="ECO:0000313" key="2">
    <source>
        <dbReference type="EMBL" id="RCI69034.1"/>
    </source>
</evidence>
<feature type="transmembrane region" description="Helical" evidence="1">
    <location>
        <begin position="27"/>
        <end position="45"/>
    </location>
</feature>
<sequence>PGGILTSGVALALACVAVVAGFLVDPRVVVGAVAIYAVLIGYFALYSRHHLVSGTPEEEFAAIQAAEQDLR</sequence>
<organism evidence="2 3">
    <name type="scientific">Pseudomonas aeruginosa</name>
    <dbReference type="NCBI Taxonomy" id="287"/>
    <lineage>
        <taxon>Bacteria</taxon>
        <taxon>Pseudomonadati</taxon>
        <taxon>Pseudomonadota</taxon>
        <taxon>Gammaproteobacteria</taxon>
        <taxon>Pseudomonadales</taxon>
        <taxon>Pseudomonadaceae</taxon>
        <taxon>Pseudomonas</taxon>
    </lineage>
</organism>
<comment type="caution">
    <text evidence="2">The sequence shown here is derived from an EMBL/GenBank/DDBJ whole genome shotgun (WGS) entry which is preliminary data.</text>
</comment>
<name>A0A367LV38_PSEAI</name>
<protein>
    <submittedName>
        <fullName evidence="2">Ethanolamine permease</fullName>
    </submittedName>
</protein>
<keyword evidence="1" id="KW-0812">Transmembrane</keyword>
<proteinExistence type="predicted"/>